<feature type="compositionally biased region" description="Pro residues" evidence="1">
    <location>
        <begin position="753"/>
        <end position="764"/>
    </location>
</feature>
<keyword evidence="2" id="KW-0472">Membrane</keyword>
<keyword evidence="2" id="KW-1133">Transmembrane helix</keyword>
<name>A0ABX3G2L8_9ACTN</name>
<feature type="compositionally biased region" description="Basic and acidic residues" evidence="1">
    <location>
        <begin position="634"/>
        <end position="670"/>
    </location>
</feature>
<feature type="transmembrane region" description="Helical" evidence="2">
    <location>
        <begin position="466"/>
        <end position="484"/>
    </location>
</feature>
<sequence>MFVRPSTTPRRTADAPPSLSDRLKGVGRAARAGAFVILALIALTLATPGTASADFSCSFTGDDSYELDSPGANGESVFPAVNQWESEAQRAKNLNDTTGMITGAVNMPNGADQYTMYEINAMRGMNWTGTQRDIGDASQTDSRWDASGADNCKVMDYVNNGIANMVFDGTKILTRVSISIKEFASNPSPLSGLYTGRDNVVETLKTKVFVPAVPVMIALTGFWVFTKWRKGEMREAWSGVGWAALTTVAVVALLTGGNFHKVINTADAGIAEANSLLSAAVLGGISDEMQPPCDLPANAPNRGLRQSSCAMYDTLAFRPWALGQFGASGTNCIFKRNEGGKVANGVCHPGDSVTKSCTWGKPGSARCEDLRVRQMVSQSMTNFDVAKDVSTEKKYKEDWYGVRQDMAGGKGSNQETEDPKKRVYPVAYNEWAGRDAGNRIGLAFYSLVAALIVGIMVIVLSALTLLWHAVTLIMIIMLPLIATLGIHPSQQKLLKGWLQTFIHSFVLRAGFGVILTVLLMLYQMILPARISLGMQLLMLLLVTVAVVMMLKKLLAGNFSPQIAGAQDALGVGDMANTVGGKLAQYAPGAAAGVAKKTGRVAGKTAAGTAKVAGGAVKLTGKATGKGALAAARAYDNKKNDSRWQKEGKLPVRNSRRDQRRRAYEANEVQRDAYQNVLDRRAQPSPAGGEPSSEPARQSGRVSPGNSTPPAPAPAPAVAPQQGPRPTGGRVNAPDPGPARQQPRPSAPDLQSTPTPPNPSPPPAPREGDGRVSR</sequence>
<feature type="compositionally biased region" description="Pro residues" evidence="1">
    <location>
        <begin position="706"/>
        <end position="716"/>
    </location>
</feature>
<evidence type="ECO:0000256" key="1">
    <source>
        <dbReference type="SAM" id="MobiDB-lite"/>
    </source>
</evidence>
<accession>A0ABX3G2L8</accession>
<evidence type="ECO:0000313" key="4">
    <source>
        <dbReference type="Proteomes" id="UP000187151"/>
    </source>
</evidence>
<evidence type="ECO:0000256" key="2">
    <source>
        <dbReference type="SAM" id="Phobius"/>
    </source>
</evidence>
<feature type="transmembrane region" description="Helical" evidence="2">
    <location>
        <begin position="208"/>
        <end position="225"/>
    </location>
</feature>
<proteinExistence type="predicted"/>
<dbReference type="EMBL" id="MQUR01000028">
    <property type="protein sequence ID" value="OLZ66776.1"/>
    <property type="molecule type" value="Genomic_DNA"/>
</dbReference>
<feature type="compositionally biased region" description="Low complexity" evidence="1">
    <location>
        <begin position="683"/>
        <end position="695"/>
    </location>
</feature>
<keyword evidence="2" id="KW-0812">Transmembrane</keyword>
<keyword evidence="4" id="KW-1185">Reference proteome</keyword>
<feature type="region of interest" description="Disordered" evidence="1">
    <location>
        <begin position="632"/>
        <end position="773"/>
    </location>
</feature>
<organism evidence="3 4">
    <name type="scientific">Streptomyces amritsarensis</name>
    <dbReference type="NCBI Taxonomy" id="681158"/>
    <lineage>
        <taxon>Bacteria</taxon>
        <taxon>Bacillati</taxon>
        <taxon>Actinomycetota</taxon>
        <taxon>Actinomycetes</taxon>
        <taxon>Kitasatosporales</taxon>
        <taxon>Streptomycetaceae</taxon>
        <taxon>Streptomyces</taxon>
    </lineage>
</organism>
<gene>
    <name evidence="3" type="ORF">AVW11_14640</name>
</gene>
<feature type="transmembrane region" description="Helical" evidence="2">
    <location>
        <begin position="442"/>
        <end position="460"/>
    </location>
</feature>
<comment type="caution">
    <text evidence="3">The sequence shown here is derived from an EMBL/GenBank/DDBJ whole genome shotgun (WGS) entry which is preliminary data.</text>
</comment>
<feature type="transmembrane region" description="Helical" evidence="2">
    <location>
        <begin position="532"/>
        <end position="550"/>
    </location>
</feature>
<evidence type="ECO:0008006" key="5">
    <source>
        <dbReference type="Google" id="ProtNLM"/>
    </source>
</evidence>
<reference evidence="3 4" key="1">
    <citation type="submission" date="2016-01" db="EMBL/GenBank/DDBJ databases">
        <title>Streptomyces amritsarensis strain MTCC 11845 genome sequencing and assembly.</title>
        <authorList>
            <person name="Sharma D."/>
            <person name="Nair G.R."/>
            <person name="Kaur G."/>
            <person name="Manhas R.K."/>
            <person name="Mayilraj S."/>
        </authorList>
    </citation>
    <scope>NUCLEOTIDE SEQUENCE [LARGE SCALE GENOMIC DNA]</scope>
    <source>
        <strain evidence="3 4">MTCC 11845</strain>
    </source>
</reference>
<dbReference type="Proteomes" id="UP000187151">
    <property type="component" value="Unassembled WGS sequence"/>
</dbReference>
<feature type="transmembrane region" description="Helical" evidence="2">
    <location>
        <begin position="505"/>
        <end position="526"/>
    </location>
</feature>
<protein>
    <recommendedName>
        <fullName evidence="5">TrbL/VirB6 plasmid conjugal transfer protein</fullName>
    </recommendedName>
</protein>
<evidence type="ECO:0000313" key="3">
    <source>
        <dbReference type="EMBL" id="OLZ66776.1"/>
    </source>
</evidence>